<feature type="compositionally biased region" description="Polar residues" evidence="1">
    <location>
        <begin position="30"/>
        <end position="49"/>
    </location>
</feature>
<gene>
    <name evidence="2" type="ORF">SK128_010731</name>
</gene>
<keyword evidence="3" id="KW-1185">Reference proteome</keyword>
<name>A0AAN9AEW9_HALRR</name>
<accession>A0AAN9AEW9</accession>
<protein>
    <submittedName>
        <fullName evidence="2">Uncharacterized protein</fullName>
    </submittedName>
</protein>
<sequence>MMRLRVAYNALLPATSSPQWMSHHQLRNLTGRSRGSKPQQEQIQPTDVSSPACLPDSLQAALTYTTPSSSTGSCGNVSILKGSWF</sequence>
<comment type="caution">
    <text evidence="2">The sequence shown here is derived from an EMBL/GenBank/DDBJ whole genome shotgun (WGS) entry which is preliminary data.</text>
</comment>
<reference evidence="2 3" key="1">
    <citation type="submission" date="2023-11" db="EMBL/GenBank/DDBJ databases">
        <title>Halocaridina rubra genome assembly.</title>
        <authorList>
            <person name="Smith C."/>
        </authorList>
    </citation>
    <scope>NUCLEOTIDE SEQUENCE [LARGE SCALE GENOMIC DNA]</scope>
    <source>
        <strain evidence="2">EP-1</strain>
        <tissue evidence="2">Whole</tissue>
    </source>
</reference>
<feature type="non-terminal residue" evidence="2">
    <location>
        <position position="85"/>
    </location>
</feature>
<feature type="region of interest" description="Disordered" evidence="1">
    <location>
        <begin position="30"/>
        <end position="51"/>
    </location>
</feature>
<dbReference type="AlphaFoldDB" id="A0AAN9AEW9"/>
<proteinExistence type="predicted"/>
<dbReference type="Proteomes" id="UP001381693">
    <property type="component" value="Unassembled WGS sequence"/>
</dbReference>
<organism evidence="2 3">
    <name type="scientific">Halocaridina rubra</name>
    <name type="common">Hawaiian red shrimp</name>
    <dbReference type="NCBI Taxonomy" id="373956"/>
    <lineage>
        <taxon>Eukaryota</taxon>
        <taxon>Metazoa</taxon>
        <taxon>Ecdysozoa</taxon>
        <taxon>Arthropoda</taxon>
        <taxon>Crustacea</taxon>
        <taxon>Multicrustacea</taxon>
        <taxon>Malacostraca</taxon>
        <taxon>Eumalacostraca</taxon>
        <taxon>Eucarida</taxon>
        <taxon>Decapoda</taxon>
        <taxon>Pleocyemata</taxon>
        <taxon>Caridea</taxon>
        <taxon>Atyoidea</taxon>
        <taxon>Atyidae</taxon>
        <taxon>Halocaridina</taxon>
    </lineage>
</organism>
<evidence type="ECO:0000313" key="2">
    <source>
        <dbReference type="EMBL" id="KAK7084070.1"/>
    </source>
</evidence>
<evidence type="ECO:0000256" key="1">
    <source>
        <dbReference type="SAM" id="MobiDB-lite"/>
    </source>
</evidence>
<dbReference type="EMBL" id="JAXCGZ010002299">
    <property type="protein sequence ID" value="KAK7084070.1"/>
    <property type="molecule type" value="Genomic_DNA"/>
</dbReference>
<evidence type="ECO:0000313" key="3">
    <source>
        <dbReference type="Proteomes" id="UP001381693"/>
    </source>
</evidence>